<dbReference type="InterPro" id="IPR026816">
    <property type="entry name" value="Flavodoxin_dom"/>
</dbReference>
<comment type="caution">
    <text evidence="2">The sequence shown here is derived from an EMBL/GenBank/DDBJ whole genome shotgun (WGS) entry which is preliminary data.</text>
</comment>
<dbReference type="InterPro" id="IPR029039">
    <property type="entry name" value="Flavoprotein-like_sf"/>
</dbReference>
<evidence type="ECO:0000259" key="1">
    <source>
        <dbReference type="PROSITE" id="PS50902"/>
    </source>
</evidence>
<sequence length="180" mass="19815">MRILVAHASRYGATEAIAERIAERLREAGHEAEARPVEEVGDTAGYGAFVIGSAVYFGKWLAEAARFVRRHRAELADGRPVWLFSTGPLETPETVAAEAEEGQDVLADAAPEEIPEFTEFLRARGHRVFFGALDPDALDLRDRLVRALPAGRPLLPEGDFRVWPDIDDWAAGIARELARA</sequence>
<keyword evidence="3" id="KW-1185">Reference proteome</keyword>
<dbReference type="Proteomes" id="UP001501358">
    <property type="component" value="Unassembled WGS sequence"/>
</dbReference>
<evidence type="ECO:0000313" key="3">
    <source>
        <dbReference type="Proteomes" id="UP001501358"/>
    </source>
</evidence>
<gene>
    <name evidence="2" type="ORF">GCM10010406_47110</name>
</gene>
<feature type="domain" description="Flavodoxin-like" evidence="1">
    <location>
        <begin position="3"/>
        <end position="145"/>
    </location>
</feature>
<dbReference type="EMBL" id="BAAATA010000037">
    <property type="protein sequence ID" value="GAA2505019.1"/>
    <property type="molecule type" value="Genomic_DNA"/>
</dbReference>
<accession>A0ABN3MNH6</accession>
<dbReference type="PROSITE" id="PS50902">
    <property type="entry name" value="FLAVODOXIN_LIKE"/>
    <property type="match status" value="1"/>
</dbReference>
<dbReference type="PANTHER" id="PTHR38030:SF2">
    <property type="entry name" value="PROTOPORPHYRINOGEN IX DEHYDROGENASE [QUINONE]"/>
    <property type="match status" value="1"/>
</dbReference>
<protein>
    <submittedName>
        <fullName evidence="2">Flavodoxin domain-containing protein</fullName>
    </submittedName>
</protein>
<dbReference type="Pfam" id="PF12724">
    <property type="entry name" value="Flavodoxin_5"/>
    <property type="match status" value="1"/>
</dbReference>
<dbReference type="PANTHER" id="PTHR38030">
    <property type="entry name" value="PROTOPORPHYRINOGEN IX DEHYDROGENASE [MENAQUINONE]"/>
    <property type="match status" value="1"/>
</dbReference>
<organism evidence="2 3">
    <name type="scientific">Streptomyces thermolineatus</name>
    <dbReference type="NCBI Taxonomy" id="44033"/>
    <lineage>
        <taxon>Bacteria</taxon>
        <taxon>Bacillati</taxon>
        <taxon>Actinomycetota</taxon>
        <taxon>Actinomycetes</taxon>
        <taxon>Kitasatosporales</taxon>
        <taxon>Streptomycetaceae</taxon>
        <taxon>Streptomyces</taxon>
    </lineage>
</organism>
<evidence type="ECO:0000313" key="2">
    <source>
        <dbReference type="EMBL" id="GAA2505019.1"/>
    </source>
</evidence>
<dbReference type="InterPro" id="IPR052200">
    <property type="entry name" value="Protoporphyrinogen_IX_DH"/>
</dbReference>
<reference evidence="2 3" key="1">
    <citation type="journal article" date="2019" name="Int. J. Syst. Evol. Microbiol.">
        <title>The Global Catalogue of Microorganisms (GCM) 10K type strain sequencing project: providing services to taxonomists for standard genome sequencing and annotation.</title>
        <authorList>
            <consortium name="The Broad Institute Genomics Platform"/>
            <consortium name="The Broad Institute Genome Sequencing Center for Infectious Disease"/>
            <person name="Wu L."/>
            <person name="Ma J."/>
        </authorList>
    </citation>
    <scope>NUCLEOTIDE SEQUENCE [LARGE SCALE GENOMIC DNA]</scope>
    <source>
        <strain evidence="2 3">JCM 6307</strain>
    </source>
</reference>
<proteinExistence type="predicted"/>
<dbReference type="RefSeq" id="WP_344385311.1">
    <property type="nucleotide sequence ID" value="NZ_BAAATA010000037.1"/>
</dbReference>
<dbReference type="SUPFAM" id="SSF52218">
    <property type="entry name" value="Flavoproteins"/>
    <property type="match status" value="1"/>
</dbReference>
<name>A0ABN3MNH6_9ACTN</name>
<dbReference type="Gene3D" id="3.40.50.360">
    <property type="match status" value="1"/>
</dbReference>
<dbReference type="InterPro" id="IPR008254">
    <property type="entry name" value="Flavodoxin/NO_synth"/>
</dbReference>